<dbReference type="AlphaFoldDB" id="A0A5N6TLD8"/>
<dbReference type="EMBL" id="ML742222">
    <property type="protein sequence ID" value="KAE8147167.1"/>
    <property type="molecule type" value="Genomic_DNA"/>
</dbReference>
<proteinExistence type="predicted"/>
<sequence>MVARRRKNLSPRYLTFRHARCLLRSKGLLKVDDDWVAPGEVQLHSYVTPGLQGGTYNVSTKQDISANGRDKPLTSEQDFYVDKPLFALPEGEIHTVYPPQGHAEWAEALPHVIFNHPTTPWEWRSSDITQGVPDYENNRNRVPWLAVLVFTKDELELSNDDLDASKGIFRDIQGMNDPAQPVRQTATLSVPMRVSEIKNVADTVTPINQEVPDDAVTTEAIFLRERLFTALFTKLDDNGKPSPNEPFDVRQYRYLAHRRTINTQGMAVAALTATEDDQTSLSVVFSHRTGPTATTEPTLCIAHLVSIRGIETMKGNDPEAWPSSGTRFVAMSSLHSWSYSSYPTTMPNIKEQFEALAASCTMLCPSITAADMGESNKLTPVQQRVLTRLQNGYMMARYRVRTGEATACFTRGAFIPVLNNADENTWKQLSNLGSDLQVLDQQLGIMDITYSAAWQLGRTMAIADPAFVSSLGQIRRNIYDRAMYKAQLDVTAGRTRSEVLSALPSLVGSLKQLSYSKQLSSTSSRSRRGRWHRPSVEPTDLSYPGRAMGIRGLGKLPIEDYFRQAAFEVSAAYDNQDPENPSNTPYNEFNTPFSADWQIVLKWVLDRLVFSNIPIQYLVTDSSHLPEESIRFFEVDTRWMNAMIDGALSLANYIDQEDDRVRAAIYEAINRYRFTDIPQIESKPPLPIYGFLIRSALITKFPDVKLEVLKGTQPVSDLILLRHDIVNNDTMLCLLSQRPSSSSWDTIWLTQPPHQETFIAGSILKNEYIQERFRKAYTSKDYGDTDPTEAISEPEWKRDDDSKGVIYHWTDPSASFEVRRLSMEFYANAYLTSVQDAMGDLFQDDTATSALMGTQMNSFVYRLRLNIDQTQPEATVMRLDPSAIRTQPVVPPYIRPPATPVSTDDRPSFQFKVRSTDNSTSRSITMTETAQDLIFNLILKGTPASYKFEWVEITIPLGTPDPTNPCLMQFYTGPGAYMLSNVRFNPLVTITQKDGVPTDLVITLKPRSSEAEGVTASNCSELTFILSEVFINKFDKAIEVPTREWIWEKLSTQGKMRPIPPPESILLTTPKSSRKTMKEARAAFLQSASLQ</sequence>
<organism evidence="2 3">
    <name type="scientific">Aspergillus avenaceus</name>
    <dbReference type="NCBI Taxonomy" id="36643"/>
    <lineage>
        <taxon>Eukaryota</taxon>
        <taxon>Fungi</taxon>
        <taxon>Dikarya</taxon>
        <taxon>Ascomycota</taxon>
        <taxon>Pezizomycotina</taxon>
        <taxon>Eurotiomycetes</taxon>
        <taxon>Eurotiomycetidae</taxon>
        <taxon>Eurotiales</taxon>
        <taxon>Aspergillaceae</taxon>
        <taxon>Aspergillus</taxon>
        <taxon>Aspergillus subgen. Circumdati</taxon>
    </lineage>
</organism>
<name>A0A5N6TLD8_ASPAV</name>
<evidence type="ECO:0000313" key="2">
    <source>
        <dbReference type="EMBL" id="KAE8147167.1"/>
    </source>
</evidence>
<dbReference type="OrthoDB" id="3029913at2759"/>
<protein>
    <submittedName>
        <fullName evidence="2">Uncharacterized protein</fullName>
    </submittedName>
</protein>
<dbReference type="Proteomes" id="UP000325780">
    <property type="component" value="Unassembled WGS sequence"/>
</dbReference>
<evidence type="ECO:0000313" key="3">
    <source>
        <dbReference type="Proteomes" id="UP000325780"/>
    </source>
</evidence>
<gene>
    <name evidence="2" type="ORF">BDV25DRAFT_160965</name>
</gene>
<accession>A0A5N6TLD8</accession>
<reference evidence="2 3" key="1">
    <citation type="submission" date="2019-04" db="EMBL/GenBank/DDBJ databases">
        <title>Friends and foes A comparative genomics study of 23 Aspergillus species from section Flavi.</title>
        <authorList>
            <consortium name="DOE Joint Genome Institute"/>
            <person name="Kjaerbolling I."/>
            <person name="Vesth T."/>
            <person name="Frisvad J.C."/>
            <person name="Nybo J.L."/>
            <person name="Theobald S."/>
            <person name="Kildgaard S."/>
            <person name="Isbrandt T."/>
            <person name="Kuo A."/>
            <person name="Sato A."/>
            <person name="Lyhne E.K."/>
            <person name="Kogle M.E."/>
            <person name="Wiebenga A."/>
            <person name="Kun R.S."/>
            <person name="Lubbers R.J."/>
            <person name="Makela M.R."/>
            <person name="Barry K."/>
            <person name="Chovatia M."/>
            <person name="Clum A."/>
            <person name="Daum C."/>
            <person name="Haridas S."/>
            <person name="He G."/>
            <person name="LaButti K."/>
            <person name="Lipzen A."/>
            <person name="Mondo S."/>
            <person name="Riley R."/>
            <person name="Salamov A."/>
            <person name="Simmons B.A."/>
            <person name="Magnuson J.K."/>
            <person name="Henrissat B."/>
            <person name="Mortensen U.H."/>
            <person name="Larsen T.O."/>
            <person name="Devries R.P."/>
            <person name="Grigoriev I.V."/>
            <person name="Machida M."/>
            <person name="Baker S.E."/>
            <person name="Andersen M.R."/>
        </authorList>
    </citation>
    <scope>NUCLEOTIDE SEQUENCE [LARGE SCALE GENOMIC DNA]</scope>
    <source>
        <strain evidence="2 3">IBT 18842</strain>
    </source>
</reference>
<evidence type="ECO:0000256" key="1">
    <source>
        <dbReference type="SAM" id="MobiDB-lite"/>
    </source>
</evidence>
<keyword evidence="3" id="KW-1185">Reference proteome</keyword>
<feature type="region of interest" description="Disordered" evidence="1">
    <location>
        <begin position="518"/>
        <end position="538"/>
    </location>
</feature>